<proteinExistence type="predicted"/>
<evidence type="ECO:0000259" key="1">
    <source>
        <dbReference type="Pfam" id="PF01609"/>
    </source>
</evidence>
<dbReference type="PANTHER" id="PTHR37529:SF1">
    <property type="entry name" value="TRANSPOSASE INSG FOR INSERTION SEQUENCE ELEMENT IS4-RELATED"/>
    <property type="match status" value="1"/>
</dbReference>
<dbReference type="GO" id="GO:0003677">
    <property type="term" value="F:DNA binding"/>
    <property type="evidence" value="ECO:0007669"/>
    <property type="project" value="InterPro"/>
</dbReference>
<sequence length="468" mass="53464">MHCNQGRLSQQLNVLRRQFALSDELPFGNVLSTALVERLITEAGLTVHKRVFTPTITVLMFLWQVISQDHSCREVVARLLAFRAATGQPSCSPQTGGYCLARQRLPESFVAALARETGRELERSTPDEWRWKGRRVHVFDGSTVTMPDTTANQEAYPQQPNQKQGLGFPIARIAAVFSLSCGAVLDLAICRYQGKGQSELGLLRSLWNLFAAGDVLLADRYICSWYELMELQQRGVDFVVRVHQSRKVDFRRGKRLGKQDHVVVWKKPRRRKGMDPAEYAALPDELFVREVRLVVSVSGFRTRRLNVATSLQDPQAFSRLDLTDLYRQRWNAELDLRSLKQTMQMDMLRCKTPEMVRKELWTHLLGYNLIRTVMAQAARQYALPPRQISFKGAMQAILAFQPYWDLCTPENGAALHAELLRFVASQRVGKRPNRIEPRAKKRRPNSYRLLTQPREIARAAILNGSCSS</sequence>
<dbReference type="InterPro" id="IPR047952">
    <property type="entry name" value="Transpos_IS4"/>
</dbReference>
<organism evidence="2 3">
    <name type="scientific">Maioricimonas rarisocia</name>
    <dbReference type="NCBI Taxonomy" id="2528026"/>
    <lineage>
        <taxon>Bacteria</taxon>
        <taxon>Pseudomonadati</taxon>
        <taxon>Planctomycetota</taxon>
        <taxon>Planctomycetia</taxon>
        <taxon>Planctomycetales</taxon>
        <taxon>Planctomycetaceae</taxon>
        <taxon>Maioricimonas</taxon>
    </lineage>
</organism>
<dbReference type="Proteomes" id="UP000320496">
    <property type="component" value="Chromosome"/>
</dbReference>
<evidence type="ECO:0000313" key="3">
    <source>
        <dbReference type="Proteomes" id="UP000320496"/>
    </source>
</evidence>
<evidence type="ECO:0000313" key="2">
    <source>
        <dbReference type="EMBL" id="QDU40666.1"/>
    </source>
</evidence>
<gene>
    <name evidence="2" type="ORF">Mal4_50240</name>
</gene>
<feature type="domain" description="Transposase IS4-like" evidence="1">
    <location>
        <begin position="132"/>
        <end position="369"/>
    </location>
</feature>
<dbReference type="SUPFAM" id="SSF53098">
    <property type="entry name" value="Ribonuclease H-like"/>
    <property type="match status" value="1"/>
</dbReference>
<accession>A0A517ZDV2</accession>
<dbReference type="PANTHER" id="PTHR37529">
    <property type="entry name" value="TRANSPOSASE INSG FOR INSERTION SEQUENCE ELEMENT IS4-RELATED"/>
    <property type="match status" value="1"/>
</dbReference>
<dbReference type="OrthoDB" id="290144at2"/>
<dbReference type="Pfam" id="PF01609">
    <property type="entry name" value="DDE_Tnp_1"/>
    <property type="match status" value="1"/>
</dbReference>
<reference evidence="2 3" key="1">
    <citation type="submission" date="2019-02" db="EMBL/GenBank/DDBJ databases">
        <title>Deep-cultivation of Planctomycetes and their phenomic and genomic characterization uncovers novel biology.</title>
        <authorList>
            <person name="Wiegand S."/>
            <person name="Jogler M."/>
            <person name="Boedeker C."/>
            <person name="Pinto D."/>
            <person name="Vollmers J."/>
            <person name="Rivas-Marin E."/>
            <person name="Kohn T."/>
            <person name="Peeters S.H."/>
            <person name="Heuer A."/>
            <person name="Rast P."/>
            <person name="Oberbeckmann S."/>
            <person name="Bunk B."/>
            <person name="Jeske O."/>
            <person name="Meyerdierks A."/>
            <person name="Storesund J.E."/>
            <person name="Kallscheuer N."/>
            <person name="Luecker S."/>
            <person name="Lage O.M."/>
            <person name="Pohl T."/>
            <person name="Merkel B.J."/>
            <person name="Hornburger P."/>
            <person name="Mueller R.-W."/>
            <person name="Bruemmer F."/>
            <person name="Labrenz M."/>
            <person name="Spormann A.M."/>
            <person name="Op den Camp H."/>
            <person name="Overmann J."/>
            <person name="Amann R."/>
            <person name="Jetten M.S.M."/>
            <person name="Mascher T."/>
            <person name="Medema M.H."/>
            <person name="Devos D.P."/>
            <person name="Kaster A.-K."/>
            <person name="Ovreas L."/>
            <person name="Rohde M."/>
            <person name="Galperin M.Y."/>
            <person name="Jogler C."/>
        </authorList>
    </citation>
    <scope>NUCLEOTIDE SEQUENCE [LARGE SCALE GENOMIC DNA]</scope>
    <source>
        <strain evidence="2 3">Mal4</strain>
    </source>
</reference>
<dbReference type="KEGG" id="mri:Mal4_50240"/>
<name>A0A517ZDV2_9PLAN</name>
<dbReference type="EMBL" id="CP036275">
    <property type="protein sequence ID" value="QDU40666.1"/>
    <property type="molecule type" value="Genomic_DNA"/>
</dbReference>
<dbReference type="GO" id="GO:0004803">
    <property type="term" value="F:transposase activity"/>
    <property type="evidence" value="ECO:0007669"/>
    <property type="project" value="InterPro"/>
</dbReference>
<dbReference type="RefSeq" id="WP_145371937.1">
    <property type="nucleotide sequence ID" value="NZ_CP036275.1"/>
</dbReference>
<keyword evidence="3" id="KW-1185">Reference proteome</keyword>
<dbReference type="AlphaFoldDB" id="A0A517ZDV2"/>
<protein>
    <submittedName>
        <fullName evidence="2">Transposase DDE domain protein</fullName>
    </submittedName>
</protein>
<dbReference type="NCBIfam" id="NF033592">
    <property type="entry name" value="transpos_IS4_1"/>
    <property type="match status" value="1"/>
</dbReference>
<dbReference type="GO" id="GO:0006313">
    <property type="term" value="P:DNA transposition"/>
    <property type="evidence" value="ECO:0007669"/>
    <property type="project" value="InterPro"/>
</dbReference>
<dbReference type="InterPro" id="IPR002559">
    <property type="entry name" value="Transposase_11"/>
</dbReference>
<dbReference type="InterPro" id="IPR012337">
    <property type="entry name" value="RNaseH-like_sf"/>
</dbReference>